<feature type="chain" id="PRO_5043092565" description="S-protein homolog" evidence="6">
    <location>
        <begin position="31"/>
        <end position="154"/>
    </location>
</feature>
<reference evidence="7" key="1">
    <citation type="submission" date="2022-08" db="EMBL/GenBank/DDBJ databases">
        <authorList>
            <person name="Gutierrez-Valencia J."/>
        </authorList>
    </citation>
    <scope>NUCLEOTIDE SEQUENCE</scope>
</reference>
<feature type="signal peptide" evidence="6">
    <location>
        <begin position="1"/>
        <end position="30"/>
    </location>
</feature>
<evidence type="ECO:0000256" key="6">
    <source>
        <dbReference type="RuleBase" id="RU367044"/>
    </source>
</evidence>
<comment type="caution">
    <text evidence="7">The sequence shown here is derived from an EMBL/GenBank/DDBJ whole genome shotgun (WGS) entry which is preliminary data.</text>
</comment>
<dbReference type="AlphaFoldDB" id="A0AAV0R890"/>
<keyword evidence="3 6" id="KW-0713">Self-incompatibility</keyword>
<dbReference type="InterPro" id="IPR010264">
    <property type="entry name" value="Self-incomp_S1"/>
</dbReference>
<dbReference type="GO" id="GO:0005576">
    <property type="term" value="C:extracellular region"/>
    <property type="evidence" value="ECO:0007669"/>
    <property type="project" value="UniProtKB-SubCell"/>
</dbReference>
<evidence type="ECO:0000256" key="3">
    <source>
        <dbReference type="ARBA" id="ARBA00022471"/>
    </source>
</evidence>
<name>A0AAV0R890_9ROSI</name>
<keyword evidence="5 6" id="KW-0732">Signal</keyword>
<evidence type="ECO:0000256" key="5">
    <source>
        <dbReference type="ARBA" id="ARBA00022729"/>
    </source>
</evidence>
<keyword evidence="4 6" id="KW-0964">Secreted</keyword>
<sequence>MMMIMRQQNRVISAAVSLILLSALMAAAAAAESKPTIATTQHWHWPWGPRTRVTITNRISGWRQLKVHCKSGNDDLGVQVLNPGEGYRFKFWPNVQGTTLFYCYFNWGEGLRRFDIYDQDRDSKRCKTWCPWDIKESGPCVITKDFTSCFQWKK</sequence>
<proteinExistence type="inferred from homology"/>
<dbReference type="Proteomes" id="UP001154282">
    <property type="component" value="Unassembled WGS sequence"/>
</dbReference>
<gene>
    <name evidence="7" type="ORF">LITE_LOCUS46956</name>
</gene>
<dbReference type="Pfam" id="PF05938">
    <property type="entry name" value="Self-incomp_S1"/>
    <property type="match status" value="1"/>
</dbReference>
<evidence type="ECO:0000256" key="2">
    <source>
        <dbReference type="ARBA" id="ARBA00005581"/>
    </source>
</evidence>
<keyword evidence="8" id="KW-1185">Reference proteome</keyword>
<organism evidence="7 8">
    <name type="scientific">Linum tenue</name>
    <dbReference type="NCBI Taxonomy" id="586396"/>
    <lineage>
        <taxon>Eukaryota</taxon>
        <taxon>Viridiplantae</taxon>
        <taxon>Streptophyta</taxon>
        <taxon>Embryophyta</taxon>
        <taxon>Tracheophyta</taxon>
        <taxon>Spermatophyta</taxon>
        <taxon>Magnoliopsida</taxon>
        <taxon>eudicotyledons</taxon>
        <taxon>Gunneridae</taxon>
        <taxon>Pentapetalae</taxon>
        <taxon>rosids</taxon>
        <taxon>fabids</taxon>
        <taxon>Malpighiales</taxon>
        <taxon>Linaceae</taxon>
        <taxon>Linum</taxon>
    </lineage>
</organism>
<dbReference type="EMBL" id="CAMGYJ010000010">
    <property type="protein sequence ID" value="CAI0553755.1"/>
    <property type="molecule type" value="Genomic_DNA"/>
</dbReference>
<dbReference type="InterPro" id="IPR008972">
    <property type="entry name" value="Cupredoxin"/>
</dbReference>
<dbReference type="SUPFAM" id="SSF49503">
    <property type="entry name" value="Cupredoxins"/>
    <property type="match status" value="1"/>
</dbReference>
<dbReference type="PANTHER" id="PTHR31232:SF43">
    <property type="entry name" value="S-PROTEIN HOMOLOG 29-RELATED"/>
    <property type="match status" value="1"/>
</dbReference>
<evidence type="ECO:0000256" key="4">
    <source>
        <dbReference type="ARBA" id="ARBA00022525"/>
    </source>
</evidence>
<comment type="subcellular location">
    <subcellularLocation>
        <location evidence="1 6">Secreted</location>
    </subcellularLocation>
</comment>
<evidence type="ECO:0000256" key="1">
    <source>
        <dbReference type="ARBA" id="ARBA00004613"/>
    </source>
</evidence>
<protein>
    <recommendedName>
        <fullName evidence="6">S-protein homolog</fullName>
    </recommendedName>
</protein>
<dbReference type="PANTHER" id="PTHR31232">
    <property type="match status" value="1"/>
</dbReference>
<evidence type="ECO:0000313" key="8">
    <source>
        <dbReference type="Proteomes" id="UP001154282"/>
    </source>
</evidence>
<evidence type="ECO:0000313" key="7">
    <source>
        <dbReference type="EMBL" id="CAI0553755.1"/>
    </source>
</evidence>
<accession>A0AAV0R890</accession>
<comment type="similarity">
    <text evidence="2 6">Belongs to the plant self-incompatibility (S1) protein family.</text>
</comment>
<dbReference type="GO" id="GO:0060320">
    <property type="term" value="P:rejection of self pollen"/>
    <property type="evidence" value="ECO:0007669"/>
    <property type="project" value="UniProtKB-KW"/>
</dbReference>